<feature type="region of interest" description="Disordered" evidence="1">
    <location>
        <begin position="364"/>
        <end position="391"/>
    </location>
</feature>
<reference evidence="2 3" key="1">
    <citation type="journal article" date="2012" name="J. Bacteriol.">
        <title>Genome Sequence of Gallaecimonas xiamenensis Type Strain 3-C-1.</title>
        <authorList>
            <person name="Lai Q."/>
            <person name="Wang L."/>
            <person name="Wang W."/>
            <person name="Shao Z."/>
        </authorList>
    </citation>
    <scope>NUCLEOTIDE SEQUENCE [LARGE SCALE GENOMIC DNA]</scope>
    <source>
        <strain evidence="2 3">3-C-1</strain>
    </source>
</reference>
<dbReference type="SUPFAM" id="SSF48452">
    <property type="entry name" value="TPR-like"/>
    <property type="match status" value="2"/>
</dbReference>
<evidence type="ECO:0000313" key="2">
    <source>
        <dbReference type="EMBL" id="EKE69492.1"/>
    </source>
</evidence>
<dbReference type="OrthoDB" id="7056832at2"/>
<dbReference type="InterPro" id="IPR011990">
    <property type="entry name" value="TPR-like_helical_dom_sf"/>
</dbReference>
<protein>
    <recommendedName>
        <fullName evidence="4">TPR repeat-containing protein</fullName>
    </recommendedName>
</protein>
<proteinExistence type="predicted"/>
<dbReference type="STRING" id="745411.B3C1_15312"/>
<sequence>MGAWAEKDLSPLISQAEAAITKADYQSAADLLSPLKDADLTQLSPFDQGRYLCLQGELVSRLDRQFDKGMALLHQGVGLLEKSAASPQLVDCYLTLDAANSDLDRWHAALDASGRALTLAIELQDSTRQAKATAVRGDSFKYLGLYSDAEALLEKAIGMAQEANALSVELSARSDLVIVRRELGKDYLNLALSNNELAKSSPFVADRAKAAFTLAYAEFGTQNYAGALNALLMVYDELEQKGTLAWQGTAASNLAEIYLVMGDTTKAAFYVDAALAKLADAKLIRHRMAALTVAANLAAKLDDKATQKRQLQAILALWDGSPSTKQDKFVADAYLALAGLSQGAEAQQYWQAYGQLMAERYQRSQQGKQESDRKLARRELVKAQPQSQPESRGWPWYWGLVPLLGFAAWLLRRNPQRLPSLPQLVEKGPDFGLRQHSGLPHAHLAMHQMSTLLGQGLRCQVLYFRPVFASHPFYQGGYRNGSTLQQRLGQALHQLFPQARLIAEPDAFHYLVVLPTLPGGGSEYSFGALRDTLTQCSPDISGLQLTQLAFPCFPQISRVTELQPLCEMLLLGLQWAQHLGETAWVEFKPLPVAAHVVGADNVRQAVLDEIQRGYIKVNAGPDSPLTATADWAYLAQNL</sequence>
<feature type="compositionally biased region" description="Basic and acidic residues" evidence="1">
    <location>
        <begin position="369"/>
        <end position="381"/>
    </location>
</feature>
<gene>
    <name evidence="2" type="ORF">B3C1_15312</name>
</gene>
<comment type="caution">
    <text evidence="2">The sequence shown here is derived from an EMBL/GenBank/DDBJ whole genome shotgun (WGS) entry which is preliminary data.</text>
</comment>
<organism evidence="2 3">
    <name type="scientific">Gallaecimonas xiamenensis 3-C-1</name>
    <dbReference type="NCBI Taxonomy" id="745411"/>
    <lineage>
        <taxon>Bacteria</taxon>
        <taxon>Pseudomonadati</taxon>
        <taxon>Pseudomonadota</taxon>
        <taxon>Gammaproteobacteria</taxon>
        <taxon>Enterobacterales</taxon>
        <taxon>Gallaecimonadaceae</taxon>
        <taxon>Gallaecimonas</taxon>
    </lineage>
</organism>
<dbReference type="EMBL" id="AMRI01000024">
    <property type="protein sequence ID" value="EKE69492.1"/>
    <property type="molecule type" value="Genomic_DNA"/>
</dbReference>
<dbReference type="Proteomes" id="UP000006755">
    <property type="component" value="Unassembled WGS sequence"/>
</dbReference>
<dbReference type="AlphaFoldDB" id="K2J3M4"/>
<evidence type="ECO:0000313" key="3">
    <source>
        <dbReference type="Proteomes" id="UP000006755"/>
    </source>
</evidence>
<evidence type="ECO:0008006" key="4">
    <source>
        <dbReference type="Google" id="ProtNLM"/>
    </source>
</evidence>
<accession>K2J3M4</accession>
<dbReference type="Gene3D" id="1.25.40.10">
    <property type="entry name" value="Tetratricopeptide repeat domain"/>
    <property type="match status" value="1"/>
</dbReference>
<name>K2J3M4_9GAMM</name>
<dbReference type="RefSeq" id="WP_008485938.1">
    <property type="nucleotide sequence ID" value="NZ_AMRI01000024.1"/>
</dbReference>
<evidence type="ECO:0000256" key="1">
    <source>
        <dbReference type="SAM" id="MobiDB-lite"/>
    </source>
</evidence>
<keyword evidence="3" id="KW-1185">Reference proteome</keyword>